<keyword evidence="1" id="KW-1133">Transmembrane helix</keyword>
<reference evidence="2 3" key="1">
    <citation type="journal article" date="2018" name="Sci. Rep.">
        <title>Genome sequence of the cauliflower mushroom Sparassis crispa (Hanabiratake) and its association with beneficial usage.</title>
        <authorList>
            <person name="Kiyama R."/>
            <person name="Furutani Y."/>
            <person name="Kawaguchi K."/>
            <person name="Nakanishi T."/>
        </authorList>
    </citation>
    <scope>NUCLEOTIDE SEQUENCE [LARGE SCALE GENOMIC DNA]</scope>
</reference>
<evidence type="ECO:0000313" key="2">
    <source>
        <dbReference type="EMBL" id="GBE83067.1"/>
    </source>
</evidence>
<feature type="transmembrane region" description="Helical" evidence="1">
    <location>
        <begin position="122"/>
        <end position="146"/>
    </location>
</feature>
<dbReference type="AlphaFoldDB" id="A0A401GLK2"/>
<proteinExistence type="predicted"/>
<organism evidence="2 3">
    <name type="scientific">Sparassis crispa</name>
    <dbReference type="NCBI Taxonomy" id="139825"/>
    <lineage>
        <taxon>Eukaryota</taxon>
        <taxon>Fungi</taxon>
        <taxon>Dikarya</taxon>
        <taxon>Basidiomycota</taxon>
        <taxon>Agaricomycotina</taxon>
        <taxon>Agaricomycetes</taxon>
        <taxon>Polyporales</taxon>
        <taxon>Sparassidaceae</taxon>
        <taxon>Sparassis</taxon>
    </lineage>
</organism>
<dbReference type="InParanoid" id="A0A401GLK2"/>
<dbReference type="Proteomes" id="UP000287166">
    <property type="component" value="Unassembled WGS sequence"/>
</dbReference>
<keyword evidence="1" id="KW-0472">Membrane</keyword>
<gene>
    <name evidence="2" type="ORF">SCP_0501130</name>
</gene>
<name>A0A401GLK2_9APHY</name>
<protein>
    <submittedName>
        <fullName evidence="2">Uncharacterized protein</fullName>
    </submittedName>
</protein>
<feature type="transmembrane region" description="Helical" evidence="1">
    <location>
        <begin position="47"/>
        <end position="70"/>
    </location>
</feature>
<evidence type="ECO:0000313" key="3">
    <source>
        <dbReference type="Proteomes" id="UP000287166"/>
    </source>
</evidence>
<dbReference type="RefSeq" id="XP_027613980.1">
    <property type="nucleotide sequence ID" value="XM_027758179.1"/>
</dbReference>
<feature type="transmembrane region" description="Helical" evidence="1">
    <location>
        <begin position="90"/>
        <end position="110"/>
    </location>
</feature>
<dbReference type="OrthoDB" id="2737873at2759"/>
<feature type="transmembrane region" description="Helical" evidence="1">
    <location>
        <begin position="12"/>
        <end position="35"/>
    </location>
</feature>
<dbReference type="EMBL" id="BFAD01000005">
    <property type="protein sequence ID" value="GBE83067.1"/>
    <property type="molecule type" value="Genomic_DNA"/>
</dbReference>
<keyword evidence="3" id="KW-1185">Reference proteome</keyword>
<feature type="transmembrane region" description="Helical" evidence="1">
    <location>
        <begin position="166"/>
        <end position="186"/>
    </location>
</feature>
<keyword evidence="1" id="KW-0812">Transmembrane</keyword>
<accession>A0A401GLK2</accession>
<evidence type="ECO:0000256" key="1">
    <source>
        <dbReference type="SAM" id="Phobius"/>
    </source>
</evidence>
<comment type="caution">
    <text evidence="2">The sequence shown here is derived from an EMBL/GenBank/DDBJ whole genome shotgun (WGS) entry which is preliminary data.</text>
</comment>
<feature type="transmembrane region" description="Helical" evidence="1">
    <location>
        <begin position="207"/>
        <end position="230"/>
    </location>
</feature>
<dbReference type="GeneID" id="38779984"/>
<sequence>MSQFTLSEGRLFGAFYETLLYGINIVLLLTLLCLFAQQKKPSKTQRVCTSLVFVIFLLCTIHLVSVLRSIDVAFFRRKSADQYFNNRRKITNVLQNAAYGVALILSDGLMIHRLYVIFHRSWAVIIAPGISLIATIVSWIGLIYSYRTSPTGSTLYSPLLAKFAPTAFILSFFTNVIITVMISVRLMLAIRSIRHLVPETESFNRRFLAYTVESGLLYPMSVFVTGVLYFMRDEALEILSGANMQLLCMVPIMLSLQMRLNLSIYDAAKGLRRSSHDSITAVDGPLQFRPMSDVGLASFGSTSQVLEGEAELTLAFPLRGVGSAKDQEAKQLSPEWCPALPLGEGDITEAVGDHAGRMSMLEA</sequence>